<dbReference type="InterPro" id="IPR052709">
    <property type="entry name" value="Transposase-MT_Hybrid"/>
</dbReference>
<dbReference type="PANTHER" id="PTHR46060">
    <property type="entry name" value="MARINER MOS1 TRANSPOSASE-LIKE PROTEIN"/>
    <property type="match status" value="1"/>
</dbReference>
<dbReference type="OMA" id="YFETKDR"/>
<keyword evidence="2" id="KW-1185">Reference proteome</keyword>
<evidence type="ECO:0000313" key="2">
    <source>
        <dbReference type="Proteomes" id="UP000008237"/>
    </source>
</evidence>
<dbReference type="GO" id="GO:0003676">
    <property type="term" value="F:nucleic acid binding"/>
    <property type="evidence" value="ECO:0007669"/>
    <property type="project" value="InterPro"/>
</dbReference>
<feature type="non-terminal residue" evidence="1">
    <location>
        <position position="69"/>
    </location>
</feature>
<gene>
    <name evidence="1" type="ORF">EAI_05457</name>
</gene>
<organism evidence="2">
    <name type="scientific">Harpegnathos saltator</name>
    <name type="common">Jerdon's jumping ant</name>
    <dbReference type="NCBI Taxonomy" id="610380"/>
    <lineage>
        <taxon>Eukaryota</taxon>
        <taxon>Metazoa</taxon>
        <taxon>Ecdysozoa</taxon>
        <taxon>Arthropoda</taxon>
        <taxon>Hexapoda</taxon>
        <taxon>Insecta</taxon>
        <taxon>Pterygota</taxon>
        <taxon>Neoptera</taxon>
        <taxon>Endopterygota</taxon>
        <taxon>Hymenoptera</taxon>
        <taxon>Apocrita</taxon>
        <taxon>Aculeata</taxon>
        <taxon>Formicoidea</taxon>
        <taxon>Formicidae</taxon>
        <taxon>Ponerinae</taxon>
        <taxon>Ponerini</taxon>
        <taxon>Harpegnathos</taxon>
    </lineage>
</organism>
<name>E2BBG9_HARSA</name>
<dbReference type="Proteomes" id="UP000008237">
    <property type="component" value="Unassembled WGS sequence"/>
</dbReference>
<feature type="non-terminal residue" evidence="1">
    <location>
        <position position="1"/>
    </location>
</feature>
<evidence type="ECO:0008006" key="3">
    <source>
        <dbReference type="Google" id="ProtNLM"/>
    </source>
</evidence>
<dbReference type="EMBL" id="GL447055">
    <property type="protein sequence ID" value="EFN86961.1"/>
    <property type="molecule type" value="Genomic_DNA"/>
</dbReference>
<dbReference type="InParanoid" id="E2BBG9"/>
<reference evidence="1 2" key="1">
    <citation type="journal article" date="2010" name="Science">
        <title>Genomic comparison of the ants Camponotus floridanus and Harpegnathos saltator.</title>
        <authorList>
            <person name="Bonasio R."/>
            <person name="Zhang G."/>
            <person name="Ye C."/>
            <person name="Mutti N.S."/>
            <person name="Fang X."/>
            <person name="Qin N."/>
            <person name="Donahue G."/>
            <person name="Yang P."/>
            <person name="Li Q."/>
            <person name="Li C."/>
            <person name="Zhang P."/>
            <person name="Huang Z."/>
            <person name="Berger S.L."/>
            <person name="Reinberg D."/>
            <person name="Wang J."/>
            <person name="Liebig J."/>
        </authorList>
    </citation>
    <scope>NUCLEOTIDE SEQUENCE [LARGE SCALE GENOMIC DNA]</scope>
    <source>
        <strain evidence="1 2">R22 G/1</strain>
    </source>
</reference>
<proteinExistence type="predicted"/>
<dbReference type="InterPro" id="IPR036397">
    <property type="entry name" value="RNaseH_sf"/>
</dbReference>
<accession>E2BBG9</accession>
<dbReference type="PANTHER" id="PTHR46060:SF1">
    <property type="entry name" value="MARINER MOS1 TRANSPOSASE-LIKE PROTEIN"/>
    <property type="match status" value="1"/>
</dbReference>
<sequence length="69" mass="7971">CHKSMVPMAKLYELNFELLPRSPYSSDLAPSYYLLFADLKKKMLQGKRFGSSEEVIGETNAYFETKDRS</sequence>
<dbReference type="AlphaFoldDB" id="E2BBG9"/>
<dbReference type="Gene3D" id="3.30.420.10">
    <property type="entry name" value="Ribonuclease H-like superfamily/Ribonuclease H"/>
    <property type="match status" value="1"/>
</dbReference>
<protein>
    <recommendedName>
        <fullName evidence="3">Histone-lysine N-methyltransferase SETMAR</fullName>
    </recommendedName>
</protein>
<evidence type="ECO:0000313" key="1">
    <source>
        <dbReference type="EMBL" id="EFN86961.1"/>
    </source>
</evidence>